<dbReference type="AlphaFoldDB" id="A0A0J6ZM02"/>
<dbReference type="PANTHER" id="PTHR43128:SF31">
    <property type="entry name" value="L-LACTATE DEHYDROGENASE"/>
    <property type="match status" value="1"/>
</dbReference>
<evidence type="ECO:0000256" key="4">
    <source>
        <dbReference type="PIRSR" id="PIRSR000102-3"/>
    </source>
</evidence>
<keyword evidence="9" id="KW-1185">Reference proteome</keyword>
<dbReference type="PRINTS" id="PR00086">
    <property type="entry name" value="LLDHDRGNASE"/>
</dbReference>
<proteinExistence type="inferred from homology"/>
<dbReference type="Gene3D" id="3.40.50.720">
    <property type="entry name" value="NAD(P)-binding Rossmann-like Domain"/>
    <property type="match status" value="1"/>
</dbReference>
<dbReference type="PROSITE" id="PS00064">
    <property type="entry name" value="L_LDH"/>
    <property type="match status" value="1"/>
</dbReference>
<feature type="active site" description="Proton acceptor" evidence="3">
    <location>
        <position position="179"/>
    </location>
</feature>
<dbReference type="Proteomes" id="UP000036503">
    <property type="component" value="Unassembled WGS sequence"/>
</dbReference>
<dbReference type="PATRIC" id="fig|1122219.3.peg.2007"/>
<dbReference type="OrthoDB" id="9802969at2"/>
<name>A0A0J6ZM02_9FIRM</name>
<accession>A0A0J6ZM02</accession>
<protein>
    <submittedName>
        <fullName evidence="8">Lactate dehydrogenase</fullName>
    </submittedName>
</protein>
<dbReference type="InterPro" id="IPR018177">
    <property type="entry name" value="L-lactate_DH_AS"/>
</dbReference>
<dbReference type="InterPro" id="IPR036291">
    <property type="entry name" value="NAD(P)-bd_dom_sf"/>
</dbReference>
<comment type="caution">
    <text evidence="8">The sequence shown here is derived from an EMBL/GenBank/DDBJ whole genome shotgun (WGS) entry which is preliminary data.</text>
</comment>
<feature type="binding site" evidence="4">
    <location>
        <position position="37"/>
    </location>
    <ligand>
        <name>NAD(+)</name>
        <dbReference type="ChEBI" id="CHEBI:57540"/>
    </ligand>
</feature>
<dbReference type="EMBL" id="LEKT01000040">
    <property type="protein sequence ID" value="KMO85916.1"/>
    <property type="molecule type" value="Genomic_DNA"/>
</dbReference>
<keyword evidence="4" id="KW-0520">NAD</keyword>
<dbReference type="Gene3D" id="3.90.110.10">
    <property type="entry name" value="Lactate dehydrogenase/glycoside hydrolase, family 4, C-terminal"/>
    <property type="match status" value="1"/>
</dbReference>
<feature type="binding site" evidence="4">
    <location>
        <begin position="122"/>
        <end position="124"/>
    </location>
    <ligand>
        <name>NAD(+)</name>
        <dbReference type="ChEBI" id="CHEBI:57540"/>
    </ligand>
</feature>
<evidence type="ECO:0000259" key="7">
    <source>
        <dbReference type="Pfam" id="PF02866"/>
    </source>
</evidence>
<dbReference type="InterPro" id="IPR022383">
    <property type="entry name" value="Lactate/malate_DH_C"/>
</dbReference>
<gene>
    <name evidence="8" type="ORF">AB840_10775</name>
</gene>
<dbReference type="InterPro" id="IPR001557">
    <property type="entry name" value="L-lactate/malate_DH"/>
</dbReference>
<dbReference type="InterPro" id="IPR001236">
    <property type="entry name" value="Lactate/malate_DH_N"/>
</dbReference>
<evidence type="ECO:0000256" key="3">
    <source>
        <dbReference type="PIRSR" id="PIRSR000102-1"/>
    </source>
</evidence>
<feature type="domain" description="Lactate/malate dehydrogenase N-terminal" evidence="6">
    <location>
        <begin position="8"/>
        <end position="146"/>
    </location>
</feature>
<evidence type="ECO:0000256" key="1">
    <source>
        <dbReference type="ARBA" id="ARBA00006054"/>
    </source>
</evidence>
<keyword evidence="2 5" id="KW-0560">Oxidoreductase</keyword>
<evidence type="ECO:0000256" key="2">
    <source>
        <dbReference type="ARBA" id="ARBA00023002"/>
    </source>
</evidence>
<dbReference type="PANTHER" id="PTHR43128">
    <property type="entry name" value="L-2-HYDROXYCARBOXYLATE DEHYDROGENASE (NAD(P)(+))"/>
    <property type="match status" value="1"/>
</dbReference>
<dbReference type="STRING" id="39029.BSR42_02155"/>
<dbReference type="CDD" id="cd05291">
    <property type="entry name" value="HicDH_like"/>
    <property type="match status" value="1"/>
</dbReference>
<dbReference type="SUPFAM" id="SSF51735">
    <property type="entry name" value="NAD(P)-binding Rossmann-fold domains"/>
    <property type="match status" value="1"/>
</dbReference>
<sequence>MTIKKRVVGVIGLGHVGAHVAFALGLMGIADEIKLCDKNEEKAISERQDLMDAVMFMPHRVNYIIADYAELGDCDIIVNAAGNIDLCATGNRDDEMEFTVVQVADYIPKVMAGGFHGIIVNITNPCDVITDLIAKLSDLPKGHVLGTGTGLDSSRLISAIAQQTGLDHHSFSAFMLGEHGNSQMVPWSAIKFAGKPLHELEKDPRFVFDQENIKTKAIKGGWVTYSGKHCTEYGICTTAATIVRTILHDEKKIMAASVPFDGEYGETGIFCGCPAVIGANGIEQVMEYHLPEKEKAEFKQCCDTIRNNIARAEKLWKK</sequence>
<evidence type="ECO:0000313" key="8">
    <source>
        <dbReference type="EMBL" id="KMO85916.1"/>
    </source>
</evidence>
<dbReference type="SUPFAM" id="SSF56327">
    <property type="entry name" value="LDH C-terminal domain-like"/>
    <property type="match status" value="1"/>
</dbReference>
<dbReference type="RefSeq" id="WP_048514855.1">
    <property type="nucleotide sequence ID" value="NZ_FUXD01000036.1"/>
</dbReference>
<reference evidence="8 9" key="1">
    <citation type="submission" date="2015-06" db="EMBL/GenBank/DDBJ databases">
        <title>Draft genome sequence of beer spoilage bacterium Megasphaera cerevisiae type strain 20462.</title>
        <authorList>
            <person name="Kutumbaka K."/>
            <person name="Pasmowitz J."/>
            <person name="Mategko J."/>
            <person name="Reyes D."/>
            <person name="Friedrich A."/>
            <person name="Han S."/>
            <person name="Martens-Habbena W."/>
            <person name="Neal-McKinney J."/>
            <person name="Janagama H.K."/>
            <person name="Nadala C."/>
            <person name="Samadpour M."/>
        </authorList>
    </citation>
    <scope>NUCLEOTIDE SEQUENCE [LARGE SCALE GENOMIC DNA]</scope>
    <source>
        <strain evidence="8 9">DSM 20462</strain>
    </source>
</reference>
<comment type="similarity">
    <text evidence="1">Belongs to the LDH/MDH superfamily. LDH family.</text>
</comment>
<dbReference type="PIRSF" id="PIRSF000102">
    <property type="entry name" value="Lac_mal_DH"/>
    <property type="match status" value="1"/>
</dbReference>
<feature type="domain" description="Lactate/malate dehydrogenase C-terminal" evidence="7">
    <location>
        <begin position="149"/>
        <end position="313"/>
    </location>
</feature>
<dbReference type="GO" id="GO:0006089">
    <property type="term" value="P:lactate metabolic process"/>
    <property type="evidence" value="ECO:0007669"/>
    <property type="project" value="TreeGrafter"/>
</dbReference>
<dbReference type="InterPro" id="IPR015955">
    <property type="entry name" value="Lactate_DH/Glyco_Ohase_4_C"/>
</dbReference>
<evidence type="ECO:0000259" key="6">
    <source>
        <dbReference type="Pfam" id="PF00056"/>
    </source>
</evidence>
<evidence type="ECO:0000313" key="9">
    <source>
        <dbReference type="Proteomes" id="UP000036503"/>
    </source>
</evidence>
<dbReference type="Pfam" id="PF02866">
    <property type="entry name" value="Ldh_1_C"/>
    <property type="match status" value="1"/>
</dbReference>
<dbReference type="InParanoid" id="A0A0J6ZM02"/>
<feature type="binding site" evidence="4">
    <location>
        <begin position="12"/>
        <end position="17"/>
    </location>
    <ligand>
        <name>NAD(+)</name>
        <dbReference type="ChEBI" id="CHEBI:57540"/>
    </ligand>
</feature>
<dbReference type="GO" id="GO:0004459">
    <property type="term" value="F:L-lactate dehydrogenase (NAD+) activity"/>
    <property type="evidence" value="ECO:0007669"/>
    <property type="project" value="InterPro"/>
</dbReference>
<organism evidence="8 9">
    <name type="scientific">Megasphaera cerevisiae DSM 20462</name>
    <dbReference type="NCBI Taxonomy" id="1122219"/>
    <lineage>
        <taxon>Bacteria</taxon>
        <taxon>Bacillati</taxon>
        <taxon>Bacillota</taxon>
        <taxon>Negativicutes</taxon>
        <taxon>Veillonellales</taxon>
        <taxon>Veillonellaceae</taxon>
        <taxon>Megasphaera</taxon>
    </lineage>
</organism>
<dbReference type="Pfam" id="PF00056">
    <property type="entry name" value="Ldh_1_N"/>
    <property type="match status" value="1"/>
</dbReference>
<evidence type="ECO:0000256" key="5">
    <source>
        <dbReference type="RuleBase" id="RU003369"/>
    </source>
</evidence>